<dbReference type="PIRSF" id="PIRSF009120">
    <property type="entry name" value="UCP009120_prtse"/>
    <property type="match status" value="1"/>
</dbReference>
<comment type="caution">
    <text evidence="1">The sequence shown here is derived from an EMBL/GenBank/DDBJ whole genome shotgun (WGS) entry which is preliminary data.</text>
</comment>
<dbReference type="InterPro" id="IPR029055">
    <property type="entry name" value="Ntn_hydrolases_N"/>
</dbReference>
<accession>A0ABV7HRJ4</accession>
<dbReference type="Proteomes" id="UP001595548">
    <property type="component" value="Unassembled WGS sequence"/>
</dbReference>
<proteinExistence type="predicted"/>
<protein>
    <submittedName>
        <fullName evidence="1">Peptidase</fullName>
    </submittedName>
</protein>
<dbReference type="CDD" id="cd03765">
    <property type="entry name" value="proteasome_beta_bacterial"/>
    <property type="match status" value="1"/>
</dbReference>
<reference evidence="2" key="1">
    <citation type="journal article" date="2019" name="Int. J. Syst. Evol. Microbiol.">
        <title>The Global Catalogue of Microorganisms (GCM) 10K type strain sequencing project: providing services to taxonomists for standard genome sequencing and annotation.</title>
        <authorList>
            <consortium name="The Broad Institute Genomics Platform"/>
            <consortium name="The Broad Institute Genome Sequencing Center for Infectious Disease"/>
            <person name="Wu L."/>
            <person name="Ma J."/>
        </authorList>
    </citation>
    <scope>NUCLEOTIDE SEQUENCE [LARGE SCALE GENOMIC DNA]</scope>
    <source>
        <strain evidence="2">KCTC 52141</strain>
    </source>
</reference>
<keyword evidence="2" id="KW-1185">Reference proteome</keyword>
<gene>
    <name evidence="1" type="ORF">ACFOEB_09495</name>
</gene>
<dbReference type="InterPro" id="IPR016545">
    <property type="entry name" value="UCP009120_prtse"/>
</dbReference>
<dbReference type="RefSeq" id="WP_382416127.1">
    <property type="nucleotide sequence ID" value="NZ_AP031500.1"/>
</dbReference>
<evidence type="ECO:0000313" key="1">
    <source>
        <dbReference type="EMBL" id="MFC3155431.1"/>
    </source>
</evidence>
<dbReference type="Gene3D" id="3.60.20.10">
    <property type="entry name" value="Glutamine Phosphoribosylpyrophosphate, subunit 1, domain 1"/>
    <property type="match status" value="1"/>
</dbReference>
<dbReference type="EMBL" id="JBHRTL010000006">
    <property type="protein sequence ID" value="MFC3155431.1"/>
    <property type="molecule type" value="Genomic_DNA"/>
</dbReference>
<dbReference type="SUPFAM" id="SSF56235">
    <property type="entry name" value="N-terminal nucleophile aminohydrolases (Ntn hydrolases)"/>
    <property type="match status" value="1"/>
</dbReference>
<organism evidence="1 2">
    <name type="scientific">Gilvimarinus japonicus</name>
    <dbReference type="NCBI Taxonomy" id="1796469"/>
    <lineage>
        <taxon>Bacteria</taxon>
        <taxon>Pseudomonadati</taxon>
        <taxon>Pseudomonadota</taxon>
        <taxon>Gammaproteobacteria</taxon>
        <taxon>Cellvibrionales</taxon>
        <taxon>Cellvibrionaceae</taxon>
        <taxon>Gilvimarinus</taxon>
    </lineage>
</organism>
<evidence type="ECO:0000313" key="2">
    <source>
        <dbReference type="Proteomes" id="UP001595548"/>
    </source>
</evidence>
<sequence length="248" mass="27319">MTYCVAITTDAGLVFCSDSRTNAGVDQVSTYGKMYHFQVPGERQFVILSAGNLATTQAVISQVKRDLRDNAPNSLKTMPDLSEAASYLGEISRQEQDRHASPDGPNAGASFEASFIIGGQIRDDKPRLAMVYPQGNHITTSKDTPYLQIGESKYGKPILDRILTAATSLEIAGRCALVSMDSTMRSNLTVGPPIDLGIYPVDSFALERMRFEEDDEYLRSLTRSWNQNLIEAFDRLPPLAAETELDLE</sequence>
<name>A0ABV7HRJ4_9GAMM</name>